<accession>A0A8F9XMH1</accession>
<keyword evidence="3" id="KW-0813">Transport</keyword>
<evidence type="ECO:0000256" key="5">
    <source>
        <dbReference type="ARBA" id="ARBA00022692"/>
    </source>
</evidence>
<dbReference type="InterPro" id="IPR003423">
    <property type="entry name" value="OMP_efflux"/>
</dbReference>
<dbReference type="PANTHER" id="PTHR30026">
    <property type="entry name" value="OUTER MEMBRANE PROTEIN TOLC"/>
    <property type="match status" value="1"/>
</dbReference>
<evidence type="ECO:0000256" key="2">
    <source>
        <dbReference type="ARBA" id="ARBA00007613"/>
    </source>
</evidence>
<keyword evidence="6" id="KW-0472">Membrane</keyword>
<dbReference type="Gene3D" id="1.20.1600.10">
    <property type="entry name" value="Outer membrane efflux proteins (OEP)"/>
    <property type="match status" value="1"/>
</dbReference>
<dbReference type="SUPFAM" id="SSF56954">
    <property type="entry name" value="Outer membrane efflux proteins (OEP)"/>
    <property type="match status" value="1"/>
</dbReference>
<keyword evidence="7" id="KW-0998">Cell outer membrane</keyword>
<evidence type="ECO:0000256" key="1">
    <source>
        <dbReference type="ARBA" id="ARBA00004442"/>
    </source>
</evidence>
<dbReference type="GO" id="GO:0015288">
    <property type="term" value="F:porin activity"/>
    <property type="evidence" value="ECO:0007669"/>
    <property type="project" value="TreeGrafter"/>
</dbReference>
<dbReference type="GO" id="GO:0015562">
    <property type="term" value="F:efflux transmembrane transporter activity"/>
    <property type="evidence" value="ECO:0007669"/>
    <property type="project" value="InterPro"/>
</dbReference>
<dbReference type="AlphaFoldDB" id="A0A8F9XMH1"/>
<keyword evidence="4" id="KW-1134">Transmembrane beta strand</keyword>
<dbReference type="GO" id="GO:0009279">
    <property type="term" value="C:cell outer membrane"/>
    <property type="evidence" value="ECO:0007669"/>
    <property type="project" value="UniProtKB-SubCell"/>
</dbReference>
<evidence type="ECO:0000256" key="6">
    <source>
        <dbReference type="ARBA" id="ARBA00023136"/>
    </source>
</evidence>
<comment type="similarity">
    <text evidence="2">Belongs to the outer membrane factor (OMF) (TC 1.B.17) family.</text>
</comment>
<organism evidence="8 9">
    <name type="scientific">Horticoccus luteus</name>
    <dbReference type="NCBI Taxonomy" id="2862869"/>
    <lineage>
        <taxon>Bacteria</taxon>
        <taxon>Pseudomonadati</taxon>
        <taxon>Verrucomicrobiota</taxon>
        <taxon>Opitutia</taxon>
        <taxon>Opitutales</taxon>
        <taxon>Opitutaceae</taxon>
        <taxon>Horticoccus</taxon>
    </lineage>
</organism>
<proteinExistence type="inferred from homology"/>
<comment type="subcellular location">
    <subcellularLocation>
        <location evidence="1">Cell outer membrane</location>
    </subcellularLocation>
</comment>
<sequence>MSRRRVLLRHLLSRSMIRSLSRASLLAVAFAVAPVFLGAAEAPDPASIAAPSGPALTLQECIARALQKNFSLRIQTFSTANARESLIIAGSDFDPTFNASIARSHVEDPITGSRPGASGNLDATNSRIGVSQRVVTGATVDVTSNLDRSSNNPAFSSLNPAYNSDVSIAVTQPLLRGAGIGVNRANIERAKLGVTIAKLDYKGSVLQVVRDTEVAYYNLAFAREQLAVRRFSLQLAQTLLDENTAKRNTGVATDLDVMTARVGVATAQNNVVLAQQQERNGQDALLALIGQFEFGTDLGAVSFTDAHDSVPSTEESFRLAKLNQPDYVATENTIKQLELDVKVAQNGRLPTLNVDGALGLNGSDRSFGSTYDRLASTDRYNWQLGLSVSVPWGLRGDRARYRTSLNTLHEYQARLQQLEQSLLVQVRSDVRAVDTNLQSVQISAQGTELAQRQYDLQKARFDAGLATSRDVLQAQNDLENARVNELQAKVNLRAAVAELHRLEGSSLDTYNISLAD</sequence>
<evidence type="ECO:0000313" key="9">
    <source>
        <dbReference type="Proteomes" id="UP000825051"/>
    </source>
</evidence>
<dbReference type="GO" id="GO:1990281">
    <property type="term" value="C:efflux pump complex"/>
    <property type="evidence" value="ECO:0007669"/>
    <property type="project" value="TreeGrafter"/>
</dbReference>
<name>A0A8F9XMH1_9BACT</name>
<evidence type="ECO:0000256" key="7">
    <source>
        <dbReference type="ARBA" id="ARBA00023237"/>
    </source>
</evidence>
<dbReference type="EMBL" id="CP080507">
    <property type="protein sequence ID" value="QYM80034.1"/>
    <property type="molecule type" value="Genomic_DNA"/>
</dbReference>
<evidence type="ECO:0000256" key="4">
    <source>
        <dbReference type="ARBA" id="ARBA00022452"/>
    </source>
</evidence>
<evidence type="ECO:0000313" key="8">
    <source>
        <dbReference type="EMBL" id="QYM80034.1"/>
    </source>
</evidence>
<evidence type="ECO:0000256" key="3">
    <source>
        <dbReference type="ARBA" id="ARBA00022448"/>
    </source>
</evidence>
<dbReference type="RefSeq" id="WP_220164628.1">
    <property type="nucleotide sequence ID" value="NZ_CP080507.1"/>
</dbReference>
<protein>
    <submittedName>
        <fullName evidence="8">TolC family protein</fullName>
    </submittedName>
</protein>
<keyword evidence="5" id="KW-0812">Transmembrane</keyword>
<dbReference type="InterPro" id="IPR051906">
    <property type="entry name" value="TolC-like"/>
</dbReference>
<keyword evidence="9" id="KW-1185">Reference proteome</keyword>
<gene>
    <name evidence="8" type="ORF">K0B96_05285</name>
</gene>
<dbReference type="Pfam" id="PF02321">
    <property type="entry name" value="OEP"/>
    <property type="match status" value="2"/>
</dbReference>
<dbReference type="KEGG" id="ole:K0B96_05285"/>
<dbReference type="Proteomes" id="UP000825051">
    <property type="component" value="Chromosome"/>
</dbReference>
<reference evidence="8" key="1">
    <citation type="submission" date="2021-08" db="EMBL/GenBank/DDBJ databases">
        <title>Genome of a novel bacterium of the phylum Verrucomicrobia, Oleiharenicola sp. KSB-15.</title>
        <authorList>
            <person name="Chung J.-H."/>
            <person name="Ahn J.-H."/>
            <person name="Yoon Y."/>
            <person name="Kim D.-Y."/>
            <person name="An S.-H."/>
            <person name="Park I."/>
            <person name="Yeon J."/>
        </authorList>
    </citation>
    <scope>NUCLEOTIDE SEQUENCE</scope>
    <source>
        <strain evidence="8">KSB-15</strain>
    </source>
</reference>
<dbReference type="PANTHER" id="PTHR30026:SF23">
    <property type="entry name" value="TO APRF-PUTATIVE OUTER MEMBRANE EFFLUX PROTEIN OR SECRETED ALKALINE PHOSPHATASE-RELATED"/>
    <property type="match status" value="1"/>
</dbReference>